<gene>
    <name evidence="3" type="ORF">HannXRQ_Chr05g0147971</name>
    <name evidence="2" type="ORF">HanXRQr2_Chr05g0216491</name>
</gene>
<reference evidence="2" key="3">
    <citation type="submission" date="2020-06" db="EMBL/GenBank/DDBJ databases">
        <title>Helianthus annuus Genome sequencing and assembly Release 2.</title>
        <authorList>
            <person name="Gouzy J."/>
            <person name="Langlade N."/>
            <person name="Munos S."/>
        </authorList>
    </citation>
    <scope>NUCLEOTIDE SEQUENCE</scope>
    <source>
        <tissue evidence="2">Leaves</tissue>
    </source>
</reference>
<dbReference type="Gramene" id="mRNA:HanXRQr2_Chr05g0216491">
    <property type="protein sequence ID" value="mRNA:HanXRQr2_Chr05g0216491"/>
    <property type="gene ID" value="HanXRQr2_Chr05g0216491"/>
</dbReference>
<dbReference type="AlphaFoldDB" id="A0A251UPZ4"/>
<proteinExistence type="predicted"/>
<keyword evidence="1" id="KW-1133">Transmembrane helix</keyword>
<reference evidence="3" key="2">
    <citation type="submission" date="2017-02" db="EMBL/GenBank/DDBJ databases">
        <title>Sunflower complete genome.</title>
        <authorList>
            <person name="Langlade N."/>
            <person name="Munos S."/>
        </authorList>
    </citation>
    <scope>NUCLEOTIDE SEQUENCE [LARGE SCALE GENOMIC DNA]</scope>
    <source>
        <tissue evidence="3">Leaves</tissue>
    </source>
</reference>
<evidence type="ECO:0000313" key="2">
    <source>
        <dbReference type="EMBL" id="KAF5806025.1"/>
    </source>
</evidence>
<evidence type="ECO:0000256" key="1">
    <source>
        <dbReference type="SAM" id="Phobius"/>
    </source>
</evidence>
<protein>
    <submittedName>
        <fullName evidence="3">Uncharacterized protein</fullName>
    </submittedName>
</protein>
<dbReference type="EMBL" id="MNCJ02000320">
    <property type="protein sequence ID" value="KAF5806025.1"/>
    <property type="molecule type" value="Genomic_DNA"/>
</dbReference>
<evidence type="ECO:0000313" key="4">
    <source>
        <dbReference type="Proteomes" id="UP000215914"/>
    </source>
</evidence>
<keyword evidence="1" id="KW-0472">Membrane</keyword>
<dbReference type="Proteomes" id="UP000215914">
    <property type="component" value="Chromosome 5"/>
</dbReference>
<reference evidence="2 4" key="1">
    <citation type="journal article" date="2017" name="Nature">
        <title>The sunflower genome provides insights into oil metabolism, flowering and Asterid evolution.</title>
        <authorList>
            <person name="Badouin H."/>
            <person name="Gouzy J."/>
            <person name="Grassa C.J."/>
            <person name="Murat F."/>
            <person name="Staton S.E."/>
            <person name="Cottret L."/>
            <person name="Lelandais-Briere C."/>
            <person name="Owens G.L."/>
            <person name="Carrere S."/>
            <person name="Mayjonade B."/>
            <person name="Legrand L."/>
            <person name="Gill N."/>
            <person name="Kane N.C."/>
            <person name="Bowers J.E."/>
            <person name="Hubner S."/>
            <person name="Bellec A."/>
            <person name="Berard A."/>
            <person name="Berges H."/>
            <person name="Blanchet N."/>
            <person name="Boniface M.C."/>
            <person name="Brunel D."/>
            <person name="Catrice O."/>
            <person name="Chaidir N."/>
            <person name="Claudel C."/>
            <person name="Donnadieu C."/>
            <person name="Faraut T."/>
            <person name="Fievet G."/>
            <person name="Helmstetter N."/>
            <person name="King M."/>
            <person name="Knapp S.J."/>
            <person name="Lai Z."/>
            <person name="Le Paslier M.C."/>
            <person name="Lippi Y."/>
            <person name="Lorenzon L."/>
            <person name="Mandel J.R."/>
            <person name="Marage G."/>
            <person name="Marchand G."/>
            <person name="Marquand E."/>
            <person name="Bret-Mestries E."/>
            <person name="Morien E."/>
            <person name="Nambeesan S."/>
            <person name="Nguyen T."/>
            <person name="Pegot-Espagnet P."/>
            <person name="Pouilly N."/>
            <person name="Raftis F."/>
            <person name="Sallet E."/>
            <person name="Schiex T."/>
            <person name="Thomas J."/>
            <person name="Vandecasteele C."/>
            <person name="Vares D."/>
            <person name="Vear F."/>
            <person name="Vautrin S."/>
            <person name="Crespi M."/>
            <person name="Mangin B."/>
            <person name="Burke J.M."/>
            <person name="Salse J."/>
            <person name="Munos S."/>
            <person name="Vincourt P."/>
            <person name="Rieseberg L.H."/>
            <person name="Langlade N.B."/>
        </authorList>
    </citation>
    <scope>NUCLEOTIDE SEQUENCE [LARGE SCALE GENOMIC DNA]</scope>
    <source>
        <strain evidence="4">cv. SF193</strain>
        <tissue evidence="2">Leaves</tissue>
    </source>
</reference>
<evidence type="ECO:0000313" key="3">
    <source>
        <dbReference type="EMBL" id="OTG25467.1"/>
    </source>
</evidence>
<sequence>MNLWMVYPVNMRACYIRGPCSSLVCIFCSFFVLFVYPQTQTTHIERNALPAAGRLAGATPSSTPFFNLTVCDHVSCFFFCQHSMRMSSESHCPLQY</sequence>
<dbReference type="EMBL" id="CM007894">
    <property type="protein sequence ID" value="OTG25467.1"/>
    <property type="molecule type" value="Genomic_DNA"/>
</dbReference>
<keyword evidence="1" id="KW-0812">Transmembrane</keyword>
<name>A0A251UPZ4_HELAN</name>
<keyword evidence="4" id="KW-1185">Reference proteome</keyword>
<organism evidence="3 4">
    <name type="scientific">Helianthus annuus</name>
    <name type="common">Common sunflower</name>
    <dbReference type="NCBI Taxonomy" id="4232"/>
    <lineage>
        <taxon>Eukaryota</taxon>
        <taxon>Viridiplantae</taxon>
        <taxon>Streptophyta</taxon>
        <taxon>Embryophyta</taxon>
        <taxon>Tracheophyta</taxon>
        <taxon>Spermatophyta</taxon>
        <taxon>Magnoliopsida</taxon>
        <taxon>eudicotyledons</taxon>
        <taxon>Gunneridae</taxon>
        <taxon>Pentapetalae</taxon>
        <taxon>asterids</taxon>
        <taxon>campanulids</taxon>
        <taxon>Asterales</taxon>
        <taxon>Asteraceae</taxon>
        <taxon>Asteroideae</taxon>
        <taxon>Heliantheae alliance</taxon>
        <taxon>Heliantheae</taxon>
        <taxon>Helianthus</taxon>
    </lineage>
</organism>
<accession>A0A251UPZ4</accession>
<feature type="transmembrane region" description="Helical" evidence="1">
    <location>
        <begin position="15"/>
        <end position="36"/>
    </location>
</feature>
<dbReference type="InParanoid" id="A0A251UPZ4"/>